<feature type="transmembrane region" description="Helical" evidence="8">
    <location>
        <begin position="279"/>
        <end position="299"/>
    </location>
</feature>
<evidence type="ECO:0000313" key="10">
    <source>
        <dbReference type="EMBL" id="MFL4471758.1"/>
    </source>
</evidence>
<evidence type="ECO:0000259" key="9">
    <source>
        <dbReference type="Pfam" id="PF07568"/>
    </source>
</evidence>
<evidence type="ECO:0000256" key="4">
    <source>
        <dbReference type="ARBA" id="ARBA00022679"/>
    </source>
</evidence>
<dbReference type="RefSeq" id="WP_407593622.1">
    <property type="nucleotide sequence ID" value="NZ_JBHDIY010000002.1"/>
</dbReference>
<dbReference type="Gene3D" id="3.30.450.20">
    <property type="entry name" value="PAS domain"/>
    <property type="match status" value="2"/>
</dbReference>
<reference evidence="10 11" key="1">
    <citation type="submission" date="2024-08" db="EMBL/GenBank/DDBJ databases">
        <title>Tateyamaria sp. nov., isolated from marine algae.</title>
        <authorList>
            <person name="Choi B.J."/>
            <person name="Kim J.M."/>
            <person name="Lee J.K."/>
            <person name="Choi D.G."/>
            <person name="Bayburt H."/>
            <person name="Baek J.H."/>
            <person name="Han D.M."/>
            <person name="Jeon C.O."/>
        </authorList>
    </citation>
    <scope>NUCLEOTIDE SEQUENCE [LARGE SCALE GENOMIC DNA]</scope>
    <source>
        <strain evidence="10 11">KMU-156</strain>
    </source>
</reference>
<dbReference type="InterPro" id="IPR036890">
    <property type="entry name" value="HATPase_C_sf"/>
</dbReference>
<feature type="domain" description="Signal transduction histidine kinase subgroup 2 dimerisation and phosphoacceptor" evidence="9">
    <location>
        <begin position="370"/>
        <end position="440"/>
    </location>
</feature>
<keyword evidence="8" id="KW-0472">Membrane</keyword>
<dbReference type="SUPFAM" id="SSF55874">
    <property type="entry name" value="ATPase domain of HSP90 chaperone/DNA topoisomerase II/histidine kinase"/>
    <property type="match status" value="1"/>
</dbReference>
<comment type="catalytic activity">
    <reaction evidence="1">
        <text>ATP + protein L-histidine = ADP + protein N-phospho-L-histidine.</text>
        <dbReference type="EC" id="2.7.13.3"/>
    </reaction>
</comment>
<dbReference type="PANTHER" id="PTHR41523">
    <property type="entry name" value="TWO-COMPONENT SYSTEM SENSOR PROTEIN"/>
    <property type="match status" value="1"/>
</dbReference>
<dbReference type="PANTHER" id="PTHR41523:SF8">
    <property type="entry name" value="ETHYLENE RESPONSE SENSOR PROTEIN"/>
    <property type="match status" value="1"/>
</dbReference>
<evidence type="ECO:0000313" key="11">
    <source>
        <dbReference type="Proteomes" id="UP001627408"/>
    </source>
</evidence>
<name>A0ABW8UX71_9RHOB</name>
<keyword evidence="8" id="KW-0812">Transmembrane</keyword>
<evidence type="ECO:0000256" key="3">
    <source>
        <dbReference type="ARBA" id="ARBA00022553"/>
    </source>
</evidence>
<keyword evidence="11" id="KW-1185">Reference proteome</keyword>
<evidence type="ECO:0000256" key="1">
    <source>
        <dbReference type="ARBA" id="ARBA00000085"/>
    </source>
</evidence>
<proteinExistence type="predicted"/>
<sequence length="571" mass="62179">MTQSGVWHSRLPARVLLFLTLALAPLGIIGFKQNATLFNTAESRAELSLLALTDAAASGERKIIERTFGAAEAISTVIDLFIDNPLACRAFLARYLNASDQFAFVGFLPPSGVVDCSTAARPLDFSEYPSFEDAIANPRPLVEVNRAAPGSGRSVVIVNHPLFDDDTLKGFVSISVPVNKVERAEDISSLEAPLALATFNDRGQLLTSDVSTDEMLEKVPAGVDLRDLAKTEAHTFIATSVTGNKHVYAVVPAVPGVVYALAVWPEDGPVTSALQTPRFSVALPLMMWLASLFVAWFVIDRLVMRRISGLSSAMQSFAQNRRLPAFKTGRAMSAELNVLEDTFQSMASDLLHDEAEQEGRLREKSILLKEVHHRVKNNLQIISSIMNMQIRKATAPETKHALSRVQDRIMGLSGIHRILYQTSNLSQIDAAHLIGQIVEQSKAIGADAKVKVETDLAPMNIYPDQAVPLSMLVAEALTNAMKYIGAPEGEQATLSVTLSHAEDDHANLIIENSRSAVGPAHDMTSTGLGQQLIRAFVTQLNGKLVLIDEPTRYGLNVVFKIEDFSEDPVDY</sequence>
<evidence type="ECO:0000256" key="2">
    <source>
        <dbReference type="ARBA" id="ARBA00012438"/>
    </source>
</evidence>
<dbReference type="EC" id="2.7.13.3" evidence="2"/>
<accession>A0ABW8UX71</accession>
<dbReference type="Pfam" id="PF07568">
    <property type="entry name" value="HisKA_2"/>
    <property type="match status" value="1"/>
</dbReference>
<keyword evidence="8" id="KW-1133">Transmembrane helix</keyword>
<keyword evidence="7" id="KW-0067">ATP-binding</keyword>
<comment type="caution">
    <text evidence="10">The sequence shown here is derived from an EMBL/GenBank/DDBJ whole genome shotgun (WGS) entry which is preliminary data.</text>
</comment>
<dbReference type="InterPro" id="IPR011495">
    <property type="entry name" value="Sig_transdc_His_kin_sub2_dim/P"/>
</dbReference>
<evidence type="ECO:0000256" key="8">
    <source>
        <dbReference type="SAM" id="Phobius"/>
    </source>
</evidence>
<gene>
    <name evidence="10" type="ORF">ACERZ8_18440</name>
</gene>
<dbReference type="EMBL" id="JBHDIY010000002">
    <property type="protein sequence ID" value="MFL4471758.1"/>
    <property type="molecule type" value="Genomic_DNA"/>
</dbReference>
<keyword evidence="4 10" id="KW-0808">Transferase</keyword>
<dbReference type="Proteomes" id="UP001627408">
    <property type="component" value="Unassembled WGS sequence"/>
</dbReference>
<evidence type="ECO:0000256" key="6">
    <source>
        <dbReference type="ARBA" id="ARBA00022777"/>
    </source>
</evidence>
<protein>
    <recommendedName>
        <fullName evidence="2">histidine kinase</fullName>
        <ecNumber evidence="2">2.7.13.3</ecNumber>
    </recommendedName>
</protein>
<dbReference type="Gene3D" id="3.30.565.10">
    <property type="entry name" value="Histidine kinase-like ATPase, C-terminal domain"/>
    <property type="match status" value="1"/>
</dbReference>
<keyword evidence="3" id="KW-0597">Phosphoprotein</keyword>
<evidence type="ECO:0000256" key="5">
    <source>
        <dbReference type="ARBA" id="ARBA00022741"/>
    </source>
</evidence>
<keyword evidence="6 10" id="KW-0418">Kinase</keyword>
<evidence type="ECO:0000256" key="7">
    <source>
        <dbReference type="ARBA" id="ARBA00022840"/>
    </source>
</evidence>
<dbReference type="GO" id="GO:0004673">
    <property type="term" value="F:protein histidine kinase activity"/>
    <property type="evidence" value="ECO:0007669"/>
    <property type="project" value="UniProtKB-EC"/>
</dbReference>
<organism evidence="10 11">
    <name type="scientific">Tateyamaria armeniaca</name>
    <dbReference type="NCBI Taxonomy" id="2518930"/>
    <lineage>
        <taxon>Bacteria</taxon>
        <taxon>Pseudomonadati</taxon>
        <taxon>Pseudomonadota</taxon>
        <taxon>Alphaproteobacteria</taxon>
        <taxon>Rhodobacterales</taxon>
        <taxon>Roseobacteraceae</taxon>
        <taxon>Tateyamaria</taxon>
    </lineage>
</organism>
<keyword evidence="5" id="KW-0547">Nucleotide-binding</keyword>